<dbReference type="EMBL" id="LC064121">
    <property type="protein sequence ID" value="BBD50086.1"/>
    <property type="molecule type" value="Genomic_DNA"/>
</dbReference>
<reference evidence="1" key="1">
    <citation type="submission" date="2015-07" db="EMBL/GenBank/DDBJ databases">
        <title>Novel operon containing particulate methane monooxygenase-type genes and epoxyalkane:coenzyme M transferase gene in ethylene-assimilating marine bacterium, Haliea sp. ETY-M.</title>
        <authorList>
            <person name="Suzuki T."/>
            <person name="Habe H."/>
            <person name="Nakajima-Kambe T."/>
            <person name="Fuse H."/>
        </authorList>
    </citation>
    <scope>NUCLEOTIDE SEQUENCE</scope>
    <source>
        <strain evidence="1">ETY-M</strain>
    </source>
</reference>
<evidence type="ECO:0000313" key="1">
    <source>
        <dbReference type="EMBL" id="BBD50086.1"/>
    </source>
</evidence>
<accession>A0A455R3K8</accession>
<dbReference type="Pfam" id="PF10722">
    <property type="entry name" value="YbjN"/>
    <property type="match status" value="1"/>
</dbReference>
<dbReference type="InterPro" id="IPR019660">
    <property type="entry name" value="Put_sensory_transdc_reg_YbjN"/>
</dbReference>
<sequence>MDDSLEQPSRELLIRWLREARVQFSECGECDGLHLESLQNIEGVIDSRLFDERYGLLLTTELEVRPMALLPLAADLGRINMDYPTLKIFVDVVDDATPQLVMAGVYPTRKGLTLAQFAQFVSMTMDATRQLAEECLQLDYLFAEGDRKPPPGRASLH</sequence>
<proteinExistence type="predicted"/>
<protein>
    <submittedName>
        <fullName evidence="1">Putative sensory transduction regulator</fullName>
    </submittedName>
</protein>
<dbReference type="AlphaFoldDB" id="A0A455R3K8"/>
<organism evidence="1">
    <name type="scientific">Haliea sp. ETY-M</name>
    <dbReference type="NCBI Taxonomy" id="1055105"/>
    <lineage>
        <taxon>Bacteria</taxon>
        <taxon>Pseudomonadati</taxon>
        <taxon>Pseudomonadota</taxon>
        <taxon>Gammaproteobacteria</taxon>
        <taxon>Cellvibrionales</taxon>
        <taxon>Halieaceae</taxon>
        <taxon>Haliea</taxon>
    </lineage>
</organism>
<name>A0A455R3K8_9GAMM</name>